<evidence type="ECO:0000313" key="2">
    <source>
        <dbReference type="EMBL" id="SFW46216.1"/>
    </source>
</evidence>
<evidence type="ECO:0000256" key="1">
    <source>
        <dbReference type="SAM" id="Phobius"/>
    </source>
</evidence>
<protein>
    <submittedName>
        <fullName evidence="2">Uncharacterized protein</fullName>
    </submittedName>
</protein>
<dbReference type="EMBL" id="FPIP01000008">
    <property type="protein sequence ID" value="SFW46216.1"/>
    <property type="molecule type" value="Genomic_DNA"/>
</dbReference>
<dbReference type="Proteomes" id="UP000183461">
    <property type="component" value="Unassembled WGS sequence"/>
</dbReference>
<proteinExistence type="predicted"/>
<name>A0A1K1PEJ8_RUMFL</name>
<organism evidence="2 3">
    <name type="scientific">Ruminococcus flavefaciens</name>
    <dbReference type="NCBI Taxonomy" id="1265"/>
    <lineage>
        <taxon>Bacteria</taxon>
        <taxon>Bacillati</taxon>
        <taxon>Bacillota</taxon>
        <taxon>Clostridia</taxon>
        <taxon>Eubacteriales</taxon>
        <taxon>Oscillospiraceae</taxon>
        <taxon>Ruminococcus</taxon>
    </lineage>
</organism>
<sequence length="723" mass="83248">MNKNDFMKAMSMIDEDLIKEADTDEITMDLSDNAEGFIDENEPSTVVSGVEVYQRTIWKKILAAAATLVIAVGAVGGGAYYFSQFKKNNNVVEEEDFRDINSVFGALLEERDKYDMTRYGNIGSDGELFYEGLNDQAKEEVLRILEKFILYSDTEKTDEQGTDESIQFLLNDKGEDSFEKYRYKIDVYSNGVLELTEKKSENYEKMYRVKLSDAGVFDTLMLINNEMFAESNTENNSNSSAENSEPVDASYEEVEKLLNNIFETGNAEGNYTNYEKQKYNCIIKDKEKLIKDLLSFEWSKRTINRTNEYYFSEQCFDIGIRIDTNCNIYDTGKTPYTVYSTDLSNRDELEDILRENIEIVFDSQDVSDQKIKEVLGESTSAVYCIGFIGNRLTYNITDLESLKNEAASLGWVTCTDFECDWGPAVSDSRSLWTKKSGYIIGDAYVGLGGYINGNYDNSCYFKLKNKDDSVKLQQILDKYLVPNKYSEMCIKLKNGMDSYKNLKAHYTYESEAQDESQRVSISGELLNDMDNNKLYMSGEGKYYDYGNVDIELVSDIYEDISIYSNGILKVSEKDTGENKYLGSFGSGYSPVFEYDQIAKYIIQIFGSYEEPDSLTQIDNRNSYEKELAFDVKNSNGNTEYYIHTQGDHEDWYSETEYRILLDEMGRLISYDRFYKYEQDGNKGTTSESFVLVDYEFDSPDFTMDNVMPAFDRLENECREQEEK</sequence>
<keyword evidence="1" id="KW-0812">Transmembrane</keyword>
<evidence type="ECO:0000313" key="3">
    <source>
        <dbReference type="Proteomes" id="UP000183461"/>
    </source>
</evidence>
<keyword evidence="1" id="KW-1133">Transmembrane helix</keyword>
<dbReference type="AlphaFoldDB" id="A0A1K1PEJ8"/>
<keyword evidence="1" id="KW-0472">Membrane</keyword>
<accession>A0A1K1PEJ8</accession>
<dbReference type="RefSeq" id="WP_072300929.1">
    <property type="nucleotide sequence ID" value="NZ_FPIP01000008.1"/>
</dbReference>
<feature type="transmembrane region" description="Helical" evidence="1">
    <location>
        <begin position="61"/>
        <end position="82"/>
    </location>
</feature>
<reference evidence="3" key="1">
    <citation type="submission" date="2016-11" db="EMBL/GenBank/DDBJ databases">
        <authorList>
            <person name="Varghese N."/>
            <person name="Submissions S."/>
        </authorList>
    </citation>
    <scope>NUCLEOTIDE SEQUENCE [LARGE SCALE GENOMIC DNA]</scope>
    <source>
        <strain evidence="3">YL228</strain>
    </source>
</reference>
<gene>
    <name evidence="2" type="ORF">SAMN02910280_2732</name>
</gene>